<accession>A0A1F7IIP1</accession>
<feature type="binding site" evidence="2">
    <location>
        <begin position="59"/>
        <end position="66"/>
    </location>
    <ligand>
        <name>ATP</name>
        <dbReference type="ChEBI" id="CHEBI:30616"/>
    </ligand>
</feature>
<keyword evidence="2" id="KW-0547">Nucleotide-binding</keyword>
<comment type="caution">
    <text evidence="4">The sequence shown here is derived from an EMBL/GenBank/DDBJ whole genome shotgun (WGS) entry which is preliminary data.</text>
</comment>
<evidence type="ECO:0000313" key="4">
    <source>
        <dbReference type="EMBL" id="OGK43230.1"/>
    </source>
</evidence>
<feature type="binding site" evidence="2">
    <location>
        <begin position="97"/>
        <end position="98"/>
    </location>
    <ligand>
        <name>ATP</name>
        <dbReference type="ChEBI" id="CHEBI:30616"/>
    </ligand>
</feature>
<dbReference type="PROSITE" id="PS51459">
    <property type="entry name" value="FIDO"/>
    <property type="match status" value="1"/>
</dbReference>
<dbReference type="Pfam" id="PF02661">
    <property type="entry name" value="Fic"/>
    <property type="match status" value="1"/>
</dbReference>
<sequence length="201" mass="23626">MSAIFNQAGIAIYTTPPPEKITTLLTQLLQYVNSDGEKFPLITALISHLIFEKIHPFIDGNGRVGRLLIFTILKAKNYDFGWFVPFEEYLDNHKSDYYYYLDTGLQNTNGFLIFMLKSFLSQIEDLKKRVLIEEKKQYILSPRLEEIYYLLKDHKTVSLDFIKRRLTKVPDRTLRYDLKKLADKNLIIKIGKTKGSFYRLI</sequence>
<dbReference type="InterPro" id="IPR003812">
    <property type="entry name" value="Fido"/>
</dbReference>
<dbReference type="InterPro" id="IPR036597">
    <property type="entry name" value="Fido-like_dom_sf"/>
</dbReference>
<dbReference type="InterPro" id="IPR040198">
    <property type="entry name" value="Fido_containing"/>
</dbReference>
<organism evidence="4 5">
    <name type="scientific">Candidatus Roizmanbacteria bacterium RIFCSPLOWO2_01_FULL_37_16</name>
    <dbReference type="NCBI Taxonomy" id="1802058"/>
    <lineage>
        <taxon>Bacteria</taxon>
        <taxon>Candidatus Roizmaniibacteriota</taxon>
    </lineage>
</organism>
<dbReference type="PANTHER" id="PTHR13504:SF38">
    <property type="entry name" value="FIDO DOMAIN-CONTAINING PROTEIN"/>
    <property type="match status" value="1"/>
</dbReference>
<feature type="domain" description="Fido" evidence="3">
    <location>
        <begin position="1"/>
        <end position="122"/>
    </location>
</feature>
<feature type="active site" evidence="1">
    <location>
        <position position="55"/>
    </location>
</feature>
<keyword evidence="2" id="KW-0067">ATP-binding</keyword>
<proteinExistence type="predicted"/>
<dbReference type="SUPFAM" id="SSF140931">
    <property type="entry name" value="Fic-like"/>
    <property type="match status" value="1"/>
</dbReference>
<evidence type="ECO:0000313" key="5">
    <source>
        <dbReference type="Proteomes" id="UP000178040"/>
    </source>
</evidence>
<name>A0A1F7IIP1_9BACT</name>
<dbReference type="Gene3D" id="1.10.3290.10">
    <property type="entry name" value="Fido-like domain"/>
    <property type="match status" value="1"/>
</dbReference>
<evidence type="ECO:0000256" key="2">
    <source>
        <dbReference type="PIRSR" id="PIRSR640198-2"/>
    </source>
</evidence>
<evidence type="ECO:0000259" key="3">
    <source>
        <dbReference type="PROSITE" id="PS51459"/>
    </source>
</evidence>
<gene>
    <name evidence="4" type="ORF">A3B40_03130</name>
</gene>
<dbReference type="Proteomes" id="UP000178040">
    <property type="component" value="Unassembled WGS sequence"/>
</dbReference>
<dbReference type="EMBL" id="MGAI01000058">
    <property type="protein sequence ID" value="OGK43230.1"/>
    <property type="molecule type" value="Genomic_DNA"/>
</dbReference>
<evidence type="ECO:0000256" key="1">
    <source>
        <dbReference type="PIRSR" id="PIRSR640198-1"/>
    </source>
</evidence>
<dbReference type="GO" id="GO:0005524">
    <property type="term" value="F:ATP binding"/>
    <property type="evidence" value="ECO:0007669"/>
    <property type="project" value="UniProtKB-KW"/>
</dbReference>
<dbReference type="PANTHER" id="PTHR13504">
    <property type="entry name" value="FIDO DOMAIN-CONTAINING PROTEIN DDB_G0283145"/>
    <property type="match status" value="1"/>
</dbReference>
<reference evidence="4 5" key="1">
    <citation type="journal article" date="2016" name="Nat. Commun.">
        <title>Thousands of microbial genomes shed light on interconnected biogeochemical processes in an aquifer system.</title>
        <authorList>
            <person name="Anantharaman K."/>
            <person name="Brown C.T."/>
            <person name="Hug L.A."/>
            <person name="Sharon I."/>
            <person name="Castelle C.J."/>
            <person name="Probst A.J."/>
            <person name="Thomas B.C."/>
            <person name="Singh A."/>
            <person name="Wilkins M.J."/>
            <person name="Karaoz U."/>
            <person name="Brodie E.L."/>
            <person name="Williams K.H."/>
            <person name="Hubbard S.S."/>
            <person name="Banfield J.F."/>
        </authorList>
    </citation>
    <scope>NUCLEOTIDE SEQUENCE [LARGE SCALE GENOMIC DNA]</scope>
</reference>
<dbReference type="AlphaFoldDB" id="A0A1F7IIP1"/>
<protein>
    <recommendedName>
        <fullName evidence="3">Fido domain-containing protein</fullName>
    </recommendedName>
</protein>